<dbReference type="AlphaFoldDB" id="A0A5J4W7B9"/>
<gene>
    <name evidence="1" type="ORF">EZS28_014109</name>
</gene>
<name>A0A5J4W7B9_9EUKA</name>
<organism evidence="1 2">
    <name type="scientific">Streblomastix strix</name>
    <dbReference type="NCBI Taxonomy" id="222440"/>
    <lineage>
        <taxon>Eukaryota</taxon>
        <taxon>Metamonada</taxon>
        <taxon>Preaxostyla</taxon>
        <taxon>Oxymonadida</taxon>
        <taxon>Streblomastigidae</taxon>
        <taxon>Streblomastix</taxon>
    </lineage>
</organism>
<proteinExistence type="predicted"/>
<evidence type="ECO:0000313" key="2">
    <source>
        <dbReference type="Proteomes" id="UP000324800"/>
    </source>
</evidence>
<accession>A0A5J4W7B9</accession>
<comment type="caution">
    <text evidence="1">The sequence shown here is derived from an EMBL/GenBank/DDBJ whole genome shotgun (WGS) entry which is preliminary data.</text>
</comment>
<dbReference type="Proteomes" id="UP000324800">
    <property type="component" value="Unassembled WGS sequence"/>
</dbReference>
<reference evidence="1 2" key="1">
    <citation type="submission" date="2019-03" db="EMBL/GenBank/DDBJ databases">
        <title>Single cell metagenomics reveals metabolic interactions within the superorganism composed of flagellate Streblomastix strix and complex community of Bacteroidetes bacteria on its surface.</title>
        <authorList>
            <person name="Treitli S.C."/>
            <person name="Kolisko M."/>
            <person name="Husnik F."/>
            <person name="Keeling P."/>
            <person name="Hampl V."/>
        </authorList>
    </citation>
    <scope>NUCLEOTIDE SEQUENCE [LARGE SCALE GENOMIC DNA]</scope>
    <source>
        <strain evidence="1">ST1C</strain>
    </source>
</reference>
<protein>
    <submittedName>
        <fullName evidence="1">Uncharacterized protein</fullName>
    </submittedName>
</protein>
<sequence>MKESDPRAAIWEFMKDLRHAFLLTLETAASNDENKMAEHIQISKPQFLLPVSHACLHIQRCEMRDFDQISYMQRQAWTRYFKMLDGMQMPQFSGTEFAVYMQQLRGKRQQRLNQIQEQIVVTPPYSGRITLAFCNKKHQNRFRSETRLGVRLSQEDKSARRLPGQVLKPRLLEKEKYRYSYDGNENIIDMDDQDNVQLSQPQLRQDSSLLIQRAEKLSQFKWKPGKEDAPRQIISFAPPIRRPEDIVSVISMK</sequence>
<dbReference type="EMBL" id="SNRW01003243">
    <property type="protein sequence ID" value="KAA6390359.1"/>
    <property type="molecule type" value="Genomic_DNA"/>
</dbReference>
<evidence type="ECO:0000313" key="1">
    <source>
        <dbReference type="EMBL" id="KAA6390359.1"/>
    </source>
</evidence>